<reference evidence="1 2" key="1">
    <citation type="journal article" date="2017" name="Plant Biotechnol. J.">
        <title>A comprehensive draft genome sequence for lupin (Lupinus angustifolius), an emerging health food: insights into plant-microbe interactions and legume evolution.</title>
        <authorList>
            <person name="Hane J.K."/>
            <person name="Ming Y."/>
            <person name="Kamphuis L.G."/>
            <person name="Nelson M.N."/>
            <person name="Garg G."/>
            <person name="Atkins C.A."/>
            <person name="Bayer P.E."/>
            <person name="Bravo A."/>
            <person name="Bringans S."/>
            <person name="Cannon S."/>
            <person name="Edwards D."/>
            <person name="Foley R."/>
            <person name="Gao L.L."/>
            <person name="Harrison M.J."/>
            <person name="Huang W."/>
            <person name="Hurgobin B."/>
            <person name="Li S."/>
            <person name="Liu C.W."/>
            <person name="McGrath A."/>
            <person name="Morahan G."/>
            <person name="Murray J."/>
            <person name="Weller J."/>
            <person name="Jian J."/>
            <person name="Singh K.B."/>
        </authorList>
    </citation>
    <scope>NUCLEOTIDE SEQUENCE [LARGE SCALE GENOMIC DNA]</scope>
    <source>
        <strain evidence="2">cv. Tanjil</strain>
        <tissue evidence="1">Whole plant</tissue>
    </source>
</reference>
<evidence type="ECO:0000313" key="2">
    <source>
        <dbReference type="Proteomes" id="UP000188354"/>
    </source>
</evidence>
<accession>A0A4P1RFB3</accession>
<proteinExistence type="predicted"/>
<dbReference type="EMBL" id="CM007366">
    <property type="protein sequence ID" value="OIW09990.1"/>
    <property type="molecule type" value="Genomic_DNA"/>
</dbReference>
<dbReference type="Gramene" id="OIW09990">
    <property type="protein sequence ID" value="OIW09990"/>
    <property type="gene ID" value="TanjilG_32730"/>
</dbReference>
<gene>
    <name evidence="1" type="ORF">TanjilG_32730</name>
</gene>
<dbReference type="AlphaFoldDB" id="A0A4P1RFB3"/>
<sequence>MKNNTVRKTLTSYYCANSYSFVASTLAKTMSSYSNSVATATNSGARDLQWVHHGAVIFNDSGEIALLQYDDVFVEWSKAEKSSKSSSTSST</sequence>
<protein>
    <submittedName>
        <fullName evidence="1">Uncharacterized protein</fullName>
    </submittedName>
</protein>
<name>A0A4P1RFB3_LUPAN</name>
<organism evidence="1 2">
    <name type="scientific">Lupinus angustifolius</name>
    <name type="common">Narrow-leaved blue lupine</name>
    <dbReference type="NCBI Taxonomy" id="3871"/>
    <lineage>
        <taxon>Eukaryota</taxon>
        <taxon>Viridiplantae</taxon>
        <taxon>Streptophyta</taxon>
        <taxon>Embryophyta</taxon>
        <taxon>Tracheophyta</taxon>
        <taxon>Spermatophyta</taxon>
        <taxon>Magnoliopsida</taxon>
        <taxon>eudicotyledons</taxon>
        <taxon>Gunneridae</taxon>
        <taxon>Pentapetalae</taxon>
        <taxon>rosids</taxon>
        <taxon>fabids</taxon>
        <taxon>Fabales</taxon>
        <taxon>Fabaceae</taxon>
        <taxon>Papilionoideae</taxon>
        <taxon>50 kb inversion clade</taxon>
        <taxon>genistoids sensu lato</taxon>
        <taxon>core genistoids</taxon>
        <taxon>Genisteae</taxon>
        <taxon>Lupinus</taxon>
    </lineage>
</organism>
<keyword evidence="2" id="KW-1185">Reference proteome</keyword>
<evidence type="ECO:0000313" key="1">
    <source>
        <dbReference type="EMBL" id="OIW09990.1"/>
    </source>
</evidence>
<dbReference type="Proteomes" id="UP000188354">
    <property type="component" value="Chromosome LG06"/>
</dbReference>